<dbReference type="EMBL" id="CP058909">
    <property type="protein sequence ID" value="QLH80307.1"/>
    <property type="molecule type" value="Genomic_DNA"/>
</dbReference>
<dbReference type="GeneID" id="56081145"/>
<dbReference type="Proteomes" id="UP000509346">
    <property type="component" value="Chromosome"/>
</dbReference>
<dbReference type="KEGG" id="hpel:HZS54_01110"/>
<keyword evidence="2" id="KW-1185">Reference proteome</keyword>
<name>A0A7D5ST87_9EURY</name>
<gene>
    <name evidence="1" type="ORF">HZS54_01110</name>
</gene>
<evidence type="ECO:0000313" key="2">
    <source>
        <dbReference type="Proteomes" id="UP000509346"/>
    </source>
</evidence>
<dbReference type="RefSeq" id="WP_179920138.1">
    <property type="nucleotide sequence ID" value="NZ_CP058909.1"/>
</dbReference>
<reference evidence="1 2" key="1">
    <citation type="submission" date="2020-07" db="EMBL/GenBank/DDBJ databases">
        <title>Halosimplex litoreum sp. nov. and Halosimplex rubrum sp. nov., isolated from different salt environments.</title>
        <authorList>
            <person name="Cui H."/>
        </authorList>
    </citation>
    <scope>NUCLEOTIDE SEQUENCE [LARGE SCALE GENOMIC DNA]</scope>
    <source>
        <strain evidence="1 2">R2</strain>
    </source>
</reference>
<dbReference type="OrthoDB" id="229248at2157"/>
<dbReference type="AlphaFoldDB" id="A0A7D5ST87"/>
<accession>A0A7D5ST87</accession>
<protein>
    <submittedName>
        <fullName evidence="1">PRC-barrel domain containing protein</fullName>
    </submittedName>
</protein>
<proteinExistence type="predicted"/>
<sequence>MATDTEITDADEGKKVIGADGDEVGRVVEVSHGTAHVEPDPGISDTIMSKLGWGDSGEDAYPLQEERIDSVTDDEIRLGTL</sequence>
<organism evidence="1 2">
    <name type="scientific">Halosimplex pelagicum</name>
    <dbReference type="NCBI Taxonomy" id="869886"/>
    <lineage>
        <taxon>Archaea</taxon>
        <taxon>Methanobacteriati</taxon>
        <taxon>Methanobacteriota</taxon>
        <taxon>Stenosarchaea group</taxon>
        <taxon>Halobacteria</taxon>
        <taxon>Halobacteriales</taxon>
        <taxon>Haloarculaceae</taxon>
        <taxon>Halosimplex</taxon>
    </lineage>
</organism>
<evidence type="ECO:0000313" key="1">
    <source>
        <dbReference type="EMBL" id="QLH80307.1"/>
    </source>
</evidence>